<dbReference type="PANTHER" id="PTHR47372">
    <property type="entry name" value="DAUER UP-REGULATED-RELATED"/>
    <property type="match status" value="1"/>
</dbReference>
<gene>
    <name evidence="2" type="ORF">AVDCRST_MAG93-809</name>
</gene>
<evidence type="ECO:0000313" key="2">
    <source>
        <dbReference type="EMBL" id="CAA9229278.1"/>
    </source>
</evidence>
<dbReference type="InterPro" id="IPR020995">
    <property type="entry name" value="Chlorosome_envelope_CsmC"/>
</dbReference>
<feature type="region of interest" description="Disordered" evidence="1">
    <location>
        <begin position="250"/>
        <end position="301"/>
    </location>
</feature>
<dbReference type="AlphaFoldDB" id="A0A6J4HNR7"/>
<feature type="region of interest" description="Disordered" evidence="1">
    <location>
        <begin position="98"/>
        <end position="130"/>
    </location>
</feature>
<feature type="compositionally biased region" description="Polar residues" evidence="1">
    <location>
        <begin position="284"/>
        <end position="301"/>
    </location>
</feature>
<feature type="compositionally biased region" description="Polar residues" evidence="1">
    <location>
        <begin position="267"/>
        <end position="276"/>
    </location>
</feature>
<feature type="non-terminal residue" evidence="2">
    <location>
        <position position="301"/>
    </location>
</feature>
<dbReference type="Pfam" id="PF11098">
    <property type="entry name" value="Chlorosome_CsmC"/>
    <property type="match status" value="1"/>
</dbReference>
<dbReference type="EMBL" id="CADCTR010000264">
    <property type="protein sequence ID" value="CAA9229278.1"/>
    <property type="molecule type" value="Genomic_DNA"/>
</dbReference>
<sequence length="301" mass="31863">MANSSDQIQADIARTRARMSSQFDQATRPYAARPSTTATSTYRTGPVTAGRNYQSYQGGQSNLSVDNIVEQMRQRPLLTLGLGLIAGSFLQDYLGGGGTSTPSYRPPTRPSYPTYESQYTSGSYGRPESAVSEGVSNAARTVGDVAQSAGDMVSNAASGVVDTARDAASTVADVASSAVDTTVDVASRVADTTVDAAYQAMETAGDYAEEAYDRAGDLASTISNFVSGNPLMALGLSLAAGSLLQRYLRGGSASSRPSHQSYSPSYETYQPSYTSYQERDVYTQPATTSYQQRDVYTQPAT</sequence>
<feature type="compositionally biased region" description="Low complexity" evidence="1">
    <location>
        <begin position="252"/>
        <end position="266"/>
    </location>
</feature>
<evidence type="ECO:0000256" key="1">
    <source>
        <dbReference type="SAM" id="MobiDB-lite"/>
    </source>
</evidence>
<protein>
    <submittedName>
        <fullName evidence="2">Uncharacterized protein</fullName>
    </submittedName>
</protein>
<accession>A0A6J4HNR7</accession>
<proteinExistence type="predicted"/>
<dbReference type="Gene3D" id="1.10.287.700">
    <property type="entry name" value="Helix hairpin bin"/>
    <property type="match status" value="1"/>
</dbReference>
<feature type="region of interest" description="Disordered" evidence="1">
    <location>
        <begin position="1"/>
        <end position="49"/>
    </location>
</feature>
<reference evidence="2" key="1">
    <citation type="submission" date="2020-02" db="EMBL/GenBank/DDBJ databases">
        <authorList>
            <person name="Meier V. D."/>
        </authorList>
    </citation>
    <scope>NUCLEOTIDE SEQUENCE</scope>
    <source>
        <strain evidence="2">AVDCRST_MAG93</strain>
    </source>
</reference>
<feature type="compositionally biased region" description="Polar residues" evidence="1">
    <location>
        <begin position="34"/>
        <end position="43"/>
    </location>
</feature>
<name>A0A6J4HNR7_9CHLR</name>
<dbReference type="PANTHER" id="PTHR47372:SF11">
    <property type="entry name" value="RE19971P"/>
    <property type="match status" value="1"/>
</dbReference>
<organism evidence="2">
    <name type="scientific">uncultured Chloroflexia bacterium</name>
    <dbReference type="NCBI Taxonomy" id="1672391"/>
    <lineage>
        <taxon>Bacteria</taxon>
        <taxon>Bacillati</taxon>
        <taxon>Chloroflexota</taxon>
        <taxon>Chloroflexia</taxon>
        <taxon>environmental samples</taxon>
    </lineage>
</organism>